<sequence>MSAAVRVLAFLAFFVVVSEALHKISLHFDDETDPIEVELYDEKEYERRHRDFFGSLFFIKYQMMHKEEPTTPYWDFRDKHRDAYRKELLQIIRNFPKDDKGKYVFYLRVQFGMNEHYLDWTIFD</sequence>
<dbReference type="Proteomes" id="UP000835052">
    <property type="component" value="Unassembled WGS sequence"/>
</dbReference>
<evidence type="ECO:0000256" key="1">
    <source>
        <dbReference type="SAM" id="SignalP"/>
    </source>
</evidence>
<dbReference type="EMBL" id="CAJGYM010000009">
    <property type="protein sequence ID" value="CAD6189043.1"/>
    <property type="molecule type" value="Genomic_DNA"/>
</dbReference>
<gene>
    <name evidence="2" type="ORF">CAUJ_LOCUS4962</name>
</gene>
<keyword evidence="1" id="KW-0732">Signal</keyword>
<evidence type="ECO:0000313" key="2">
    <source>
        <dbReference type="EMBL" id="CAD6189043.1"/>
    </source>
</evidence>
<proteinExistence type="predicted"/>
<reference evidence="2" key="1">
    <citation type="submission" date="2020-10" db="EMBL/GenBank/DDBJ databases">
        <authorList>
            <person name="Kikuchi T."/>
        </authorList>
    </citation>
    <scope>NUCLEOTIDE SEQUENCE</scope>
    <source>
        <strain evidence="2">NKZ352</strain>
    </source>
</reference>
<name>A0A8S1H1B6_9PELO</name>
<dbReference type="AlphaFoldDB" id="A0A8S1H1B6"/>
<evidence type="ECO:0000313" key="3">
    <source>
        <dbReference type="Proteomes" id="UP000835052"/>
    </source>
</evidence>
<organism evidence="2 3">
    <name type="scientific">Caenorhabditis auriculariae</name>
    <dbReference type="NCBI Taxonomy" id="2777116"/>
    <lineage>
        <taxon>Eukaryota</taxon>
        <taxon>Metazoa</taxon>
        <taxon>Ecdysozoa</taxon>
        <taxon>Nematoda</taxon>
        <taxon>Chromadorea</taxon>
        <taxon>Rhabditida</taxon>
        <taxon>Rhabditina</taxon>
        <taxon>Rhabditomorpha</taxon>
        <taxon>Rhabditoidea</taxon>
        <taxon>Rhabditidae</taxon>
        <taxon>Peloderinae</taxon>
        <taxon>Caenorhabditis</taxon>
    </lineage>
</organism>
<feature type="signal peptide" evidence="1">
    <location>
        <begin position="1"/>
        <end position="20"/>
    </location>
</feature>
<keyword evidence="3" id="KW-1185">Reference proteome</keyword>
<feature type="chain" id="PRO_5035719442" evidence="1">
    <location>
        <begin position="21"/>
        <end position="124"/>
    </location>
</feature>
<protein>
    <submittedName>
        <fullName evidence="2">Uncharacterized protein</fullName>
    </submittedName>
</protein>
<accession>A0A8S1H1B6</accession>
<comment type="caution">
    <text evidence="2">The sequence shown here is derived from an EMBL/GenBank/DDBJ whole genome shotgun (WGS) entry which is preliminary data.</text>
</comment>